<dbReference type="Proteomes" id="UP000030758">
    <property type="component" value="Unassembled WGS sequence"/>
</dbReference>
<gene>
    <name evidence="2" type="ORF">M514_18046</name>
</gene>
<protein>
    <submittedName>
        <fullName evidence="2">Uncharacterized protein</fullName>
    </submittedName>
</protein>
<evidence type="ECO:0000313" key="2">
    <source>
        <dbReference type="EMBL" id="KFD69661.1"/>
    </source>
</evidence>
<dbReference type="EMBL" id="KL367493">
    <property type="protein sequence ID" value="KFD69661.1"/>
    <property type="molecule type" value="Genomic_DNA"/>
</dbReference>
<sequence>MLLIFTFQNGVEILANKRKRVELRLREQQGVASSPPCTSTAMAISFASRFQSAMMETRNEKSRARLDRARVTRQQKKIMESGMSEPRNDRN</sequence>
<name>A0A085NJL5_9BILA</name>
<organism evidence="2">
    <name type="scientific">Trichuris suis</name>
    <name type="common">pig whipworm</name>
    <dbReference type="NCBI Taxonomy" id="68888"/>
    <lineage>
        <taxon>Eukaryota</taxon>
        <taxon>Metazoa</taxon>
        <taxon>Ecdysozoa</taxon>
        <taxon>Nematoda</taxon>
        <taxon>Enoplea</taxon>
        <taxon>Dorylaimia</taxon>
        <taxon>Trichinellida</taxon>
        <taxon>Trichuridae</taxon>
        <taxon>Trichuris</taxon>
    </lineage>
</organism>
<reference evidence="2" key="1">
    <citation type="journal article" date="2014" name="Nat. Genet.">
        <title>Genome and transcriptome of the porcine whipworm Trichuris suis.</title>
        <authorList>
            <person name="Jex A.R."/>
            <person name="Nejsum P."/>
            <person name="Schwarz E.M."/>
            <person name="Hu L."/>
            <person name="Young N.D."/>
            <person name="Hall R.S."/>
            <person name="Korhonen P.K."/>
            <person name="Liao S."/>
            <person name="Thamsborg S."/>
            <person name="Xia J."/>
            <person name="Xu P."/>
            <person name="Wang S."/>
            <person name="Scheerlinck J.P."/>
            <person name="Hofmann A."/>
            <person name="Sternberg P.W."/>
            <person name="Wang J."/>
            <person name="Gasser R.B."/>
        </authorList>
    </citation>
    <scope>NUCLEOTIDE SEQUENCE [LARGE SCALE GENOMIC DNA]</scope>
    <source>
        <strain evidence="2">DCEP-RM93F</strain>
    </source>
</reference>
<proteinExistence type="predicted"/>
<feature type="non-terminal residue" evidence="2">
    <location>
        <position position="91"/>
    </location>
</feature>
<feature type="compositionally biased region" description="Basic and acidic residues" evidence="1">
    <location>
        <begin position="57"/>
        <end position="70"/>
    </location>
</feature>
<accession>A0A085NJL5</accession>
<dbReference type="AlphaFoldDB" id="A0A085NJL5"/>
<feature type="region of interest" description="Disordered" evidence="1">
    <location>
        <begin position="55"/>
        <end position="91"/>
    </location>
</feature>
<evidence type="ECO:0000256" key="1">
    <source>
        <dbReference type="SAM" id="MobiDB-lite"/>
    </source>
</evidence>